<accession>A0A329LTV3</accession>
<sequence length="78" mass="8651">MADQIIVYSGPGCADCQRVKELLTNKGVDFETRDVFANKEYREDVEKLGFMGIPVTVVGDRAIKGFDKEALLELLAGR</sequence>
<comment type="caution">
    <text evidence="2">The sequence shown here is derived from an EMBL/GenBank/DDBJ whole genome shotgun (WGS) entry which is preliminary data.</text>
</comment>
<dbReference type="OrthoDB" id="9795531at2"/>
<evidence type="ECO:0000259" key="1">
    <source>
        <dbReference type="PROSITE" id="PS50404"/>
    </source>
</evidence>
<dbReference type="PANTHER" id="PTHR34386">
    <property type="entry name" value="GLUTAREDOXIN"/>
    <property type="match status" value="1"/>
</dbReference>
<reference evidence="2 3" key="1">
    <citation type="journal article" date="2009" name="Int. J. Syst. Evol. Microbiol.">
        <title>Paenibacillus contaminans sp. nov., isolated from a contaminated laboratory plate.</title>
        <authorList>
            <person name="Chou J.H."/>
            <person name="Lee J.H."/>
            <person name="Lin M.C."/>
            <person name="Chang P.S."/>
            <person name="Arun A.B."/>
            <person name="Young C.C."/>
            <person name="Chen W.M."/>
        </authorList>
    </citation>
    <scope>NUCLEOTIDE SEQUENCE [LARGE SCALE GENOMIC DNA]</scope>
    <source>
        <strain evidence="2 3">CKOBP-6</strain>
    </source>
</reference>
<dbReference type="SUPFAM" id="SSF52833">
    <property type="entry name" value="Thioredoxin-like"/>
    <property type="match status" value="1"/>
</dbReference>
<dbReference type="CDD" id="cd02976">
    <property type="entry name" value="NrdH"/>
    <property type="match status" value="1"/>
</dbReference>
<dbReference type="EMBL" id="QMFB01000041">
    <property type="protein sequence ID" value="RAV10818.1"/>
    <property type="molecule type" value="Genomic_DNA"/>
</dbReference>
<evidence type="ECO:0000313" key="3">
    <source>
        <dbReference type="Proteomes" id="UP000250369"/>
    </source>
</evidence>
<protein>
    <submittedName>
        <fullName evidence="2">Glutaredoxin family protein</fullName>
    </submittedName>
</protein>
<dbReference type="InterPro" id="IPR051548">
    <property type="entry name" value="Grx-like_ET"/>
</dbReference>
<dbReference type="GO" id="GO:0009055">
    <property type="term" value="F:electron transfer activity"/>
    <property type="evidence" value="ECO:0007669"/>
    <property type="project" value="TreeGrafter"/>
</dbReference>
<dbReference type="RefSeq" id="WP_113036136.1">
    <property type="nucleotide sequence ID" value="NZ_QMFB01000041.1"/>
</dbReference>
<dbReference type="PROSITE" id="PS51354">
    <property type="entry name" value="GLUTAREDOXIN_2"/>
    <property type="match status" value="1"/>
</dbReference>
<organism evidence="2 3">
    <name type="scientific">Paenibacillus contaminans</name>
    <dbReference type="NCBI Taxonomy" id="450362"/>
    <lineage>
        <taxon>Bacteria</taxon>
        <taxon>Bacillati</taxon>
        <taxon>Bacillota</taxon>
        <taxon>Bacilli</taxon>
        <taxon>Bacillales</taxon>
        <taxon>Paenibacillaceae</taxon>
        <taxon>Paenibacillus</taxon>
    </lineage>
</organism>
<feature type="domain" description="GST N-terminal" evidence="1">
    <location>
        <begin position="3"/>
        <end position="78"/>
    </location>
</feature>
<keyword evidence="3" id="KW-1185">Reference proteome</keyword>
<dbReference type="GO" id="GO:0045454">
    <property type="term" value="P:cell redox homeostasis"/>
    <property type="evidence" value="ECO:0007669"/>
    <property type="project" value="TreeGrafter"/>
</dbReference>
<dbReference type="PANTHER" id="PTHR34386:SF1">
    <property type="entry name" value="GLUTAREDOXIN-LIKE PROTEIN NRDH"/>
    <property type="match status" value="1"/>
</dbReference>
<name>A0A329LTV3_9BACL</name>
<dbReference type="InterPro" id="IPR002109">
    <property type="entry name" value="Glutaredoxin"/>
</dbReference>
<dbReference type="InterPro" id="IPR004045">
    <property type="entry name" value="Glutathione_S-Trfase_N"/>
</dbReference>
<proteinExistence type="predicted"/>
<gene>
    <name evidence="2" type="ORF">DQG23_37355</name>
</gene>
<dbReference type="AlphaFoldDB" id="A0A329LTV3"/>
<dbReference type="InterPro" id="IPR036249">
    <property type="entry name" value="Thioredoxin-like_sf"/>
</dbReference>
<dbReference type="PROSITE" id="PS50404">
    <property type="entry name" value="GST_NTER"/>
    <property type="match status" value="1"/>
</dbReference>
<evidence type="ECO:0000313" key="2">
    <source>
        <dbReference type="EMBL" id="RAV10818.1"/>
    </source>
</evidence>
<dbReference type="Pfam" id="PF00462">
    <property type="entry name" value="Glutaredoxin"/>
    <property type="match status" value="1"/>
</dbReference>
<dbReference type="Gene3D" id="3.40.30.10">
    <property type="entry name" value="Glutaredoxin"/>
    <property type="match status" value="1"/>
</dbReference>
<dbReference type="Proteomes" id="UP000250369">
    <property type="component" value="Unassembled WGS sequence"/>
</dbReference>